<proteinExistence type="predicted"/>
<reference evidence="1 2" key="1">
    <citation type="submission" date="2017-10" db="EMBL/GenBank/DDBJ databases">
        <title>Draft genome sequence of cellulolytic Actinomyces sp CtC72 isolated from cattle rumen fluid.</title>
        <authorList>
            <person name="Joshi A.J."/>
            <person name="Vasudevan G."/>
            <person name="Lanjekar V.B."/>
            <person name="Hivarkar S."/>
            <person name="Engineer A."/>
            <person name="Pore S.D."/>
            <person name="Dhakephalkar P.K."/>
            <person name="Dagar S."/>
        </authorList>
    </citation>
    <scope>NUCLEOTIDE SEQUENCE [LARGE SCALE GENOMIC DNA]</scope>
    <source>
        <strain evidence="2">CtC72</strain>
    </source>
</reference>
<name>A0ABX4M8E3_9ACTO</name>
<dbReference type="Proteomes" id="UP000194577">
    <property type="component" value="Unassembled WGS sequence"/>
</dbReference>
<dbReference type="CDD" id="cd10440">
    <property type="entry name" value="GIY-YIG_COG3680"/>
    <property type="match status" value="1"/>
</dbReference>
<dbReference type="EMBL" id="MTPX02000082">
    <property type="protein sequence ID" value="PHP51715.1"/>
    <property type="molecule type" value="Genomic_DNA"/>
</dbReference>
<gene>
    <name evidence="1" type="ORF">BW737_014700</name>
</gene>
<accession>A0ABX4M8E3</accession>
<protein>
    <recommendedName>
        <fullName evidence="3">GIY-YIG domain-containing protein</fullName>
    </recommendedName>
</protein>
<sequence>MTSASTKIDPAVRSQVADELGRYVYMLVDPRDGVPFYVGKGRGERFGAHGWEAMLTKPEEKEDEEDTQDTVSKKVQKIRDIRADEREPQIWILRYGMNDVEYTAAEAVCIDLLRSMPITPITDGSLRHPDGLKKEQLTNARRELNRGHGAVLLDDLIAEKAAPELTYPGPLLTIKLGGWTETPDGEDMPGGYKRYGHGFRSEWLTREKREENYQKIGESACGWWPLSITRVKNSGIEYAVAVHRGVTRALLRIKPESWEPQKYPNGTQRSAFQFEIVDSGPLFDELVGPYGHWIPSEKRKQGAFYWPR</sequence>
<evidence type="ECO:0000313" key="2">
    <source>
        <dbReference type="Proteomes" id="UP000194577"/>
    </source>
</evidence>
<evidence type="ECO:0000313" key="1">
    <source>
        <dbReference type="EMBL" id="PHP51715.1"/>
    </source>
</evidence>
<dbReference type="Pfam" id="PF22945">
    <property type="entry name" value="LEM-3_GIY-YIG"/>
    <property type="match status" value="1"/>
</dbReference>
<comment type="caution">
    <text evidence="1">The sequence shown here is derived from an EMBL/GenBank/DDBJ whole genome shotgun (WGS) entry which is preliminary data.</text>
</comment>
<evidence type="ECO:0008006" key="3">
    <source>
        <dbReference type="Google" id="ProtNLM"/>
    </source>
</evidence>
<organism evidence="1 2">
    <name type="scientific">Actinomyces ruminis</name>
    <dbReference type="NCBI Taxonomy" id="1937003"/>
    <lineage>
        <taxon>Bacteria</taxon>
        <taxon>Bacillati</taxon>
        <taxon>Actinomycetota</taxon>
        <taxon>Actinomycetes</taxon>
        <taxon>Actinomycetales</taxon>
        <taxon>Actinomycetaceae</taxon>
        <taxon>Actinomyces</taxon>
    </lineage>
</organism>
<keyword evidence="2" id="KW-1185">Reference proteome</keyword>
<dbReference type="RefSeq" id="WP_086614671.1">
    <property type="nucleotide sequence ID" value="NZ_MTPX02000082.1"/>
</dbReference>